<dbReference type="PANTHER" id="PTHR43135">
    <property type="entry name" value="ALPHA-D-RIBOSE 1-METHYLPHOSPHONATE 5-TRIPHOSPHATE DIPHOSPHATASE"/>
    <property type="match status" value="1"/>
</dbReference>
<dbReference type="InterPro" id="IPR006680">
    <property type="entry name" value="Amidohydro-rel"/>
</dbReference>
<evidence type="ECO:0000313" key="2">
    <source>
        <dbReference type="EMBL" id="EMS78498.1"/>
    </source>
</evidence>
<dbReference type="PANTHER" id="PTHR43135:SF3">
    <property type="entry name" value="ALPHA-D-RIBOSE 1-METHYLPHOSPHONATE 5-TRIPHOSPHATE DIPHOSPHATASE"/>
    <property type="match status" value="1"/>
</dbReference>
<reference evidence="2 4" key="1">
    <citation type="journal article" date="2013" name="Genome Announc.">
        <title>Draft Genome Sequence of Desulfotignum phosphitoxidans DSM 13687 Strain FiPS-3.</title>
        <authorList>
            <person name="Poehlein A."/>
            <person name="Daniel R."/>
            <person name="Simeonova D.D."/>
        </authorList>
    </citation>
    <scope>NUCLEOTIDE SEQUENCE [LARGE SCALE GENOMIC DNA]</scope>
    <source>
        <strain evidence="2 4">DSM 13687</strain>
    </source>
</reference>
<keyword evidence="4" id="KW-1185">Reference proteome</keyword>
<dbReference type="EMBL" id="APJX01000003">
    <property type="protein sequence ID" value="EMS80182.1"/>
    <property type="molecule type" value="Genomic_DNA"/>
</dbReference>
<dbReference type="Proteomes" id="UP000014216">
    <property type="component" value="Unassembled WGS sequence"/>
</dbReference>
<proteinExistence type="predicted"/>
<dbReference type="SUPFAM" id="SSF51338">
    <property type="entry name" value="Composite domain of metallo-dependent hydrolases"/>
    <property type="match status" value="1"/>
</dbReference>
<dbReference type="SUPFAM" id="SSF51556">
    <property type="entry name" value="Metallo-dependent hydrolases"/>
    <property type="match status" value="1"/>
</dbReference>
<evidence type="ECO:0000313" key="3">
    <source>
        <dbReference type="EMBL" id="EMS80182.1"/>
    </source>
</evidence>
<keyword evidence="3" id="KW-0378">Hydrolase</keyword>
<gene>
    <name evidence="3" type="ORF">Dpo_3c03260</name>
    <name evidence="2" type="ORF">Dpo_8c01650</name>
</gene>
<accession>S0FTS4</accession>
<feature type="domain" description="Amidohydrolase-related" evidence="1">
    <location>
        <begin position="234"/>
        <end position="381"/>
    </location>
</feature>
<evidence type="ECO:0000259" key="1">
    <source>
        <dbReference type="Pfam" id="PF01979"/>
    </source>
</evidence>
<protein>
    <submittedName>
        <fullName evidence="2 3">Imidazolonepropionase</fullName>
    </submittedName>
</protein>
<dbReference type="InterPro" id="IPR011059">
    <property type="entry name" value="Metal-dep_hydrolase_composite"/>
</dbReference>
<dbReference type="EMBL" id="APJX01000008">
    <property type="protein sequence ID" value="EMS78498.1"/>
    <property type="molecule type" value="Genomic_DNA"/>
</dbReference>
<dbReference type="InterPro" id="IPR032466">
    <property type="entry name" value="Metal_Hydrolase"/>
</dbReference>
<dbReference type="RefSeq" id="WP_006965526.1">
    <property type="nucleotide sequence ID" value="NZ_APJX01000003.1"/>
</dbReference>
<sequence>MENNRLVIRADQLYDGRSVHTDMTVVVEGRHIVDVTDRPCPGDIRGIVTPAFIDPHSHIGMERQGEPVLETETDEHSTPFAPLHNPLDSIYFDDRAFADAVDFGVLYSCVVPGSGNIIGGKAVIIKNFAENRSDAVVSDYGFKAAFGSNPRMSTHWKGPRPSTRMGAAAMLKKYLSDIFRKQEQACIKKEKALYELTRPDSPKKGAVWAQREYDLALSESEWEIFRLFNGDKILKVHLHKADDALFLMDLKKKFNIRVTAEHALDICDSRIFNALADHGIPVVYGPLGASDGKVELKNASWRHTARLMASRAKFGLMSDHPIILAHHLRDSLKYFLIQGMAPADAIGLITLKNAEILGIDHCLGTVAPGRLASLIVWDKDPFHLGAYPRVILAEGRIIRDRR</sequence>
<dbReference type="GO" id="GO:0016810">
    <property type="term" value="F:hydrolase activity, acting on carbon-nitrogen (but not peptide) bonds"/>
    <property type="evidence" value="ECO:0007669"/>
    <property type="project" value="InterPro"/>
</dbReference>
<dbReference type="AlphaFoldDB" id="S0FTS4"/>
<comment type="caution">
    <text evidence="2">The sequence shown here is derived from an EMBL/GenBank/DDBJ whole genome shotgun (WGS) entry which is preliminary data.</text>
</comment>
<dbReference type="Pfam" id="PF01979">
    <property type="entry name" value="Amidohydro_1"/>
    <property type="match status" value="1"/>
</dbReference>
<dbReference type="OrthoDB" id="9796020at2"/>
<organism evidence="2 4">
    <name type="scientific">Desulfotignum phosphitoxidans DSM 13687</name>
    <dbReference type="NCBI Taxonomy" id="1286635"/>
    <lineage>
        <taxon>Bacteria</taxon>
        <taxon>Pseudomonadati</taxon>
        <taxon>Thermodesulfobacteriota</taxon>
        <taxon>Desulfobacteria</taxon>
        <taxon>Desulfobacterales</taxon>
        <taxon>Desulfobacteraceae</taxon>
        <taxon>Desulfotignum</taxon>
    </lineage>
</organism>
<name>S0FTS4_9BACT</name>
<dbReference type="Gene3D" id="3.20.20.140">
    <property type="entry name" value="Metal-dependent hydrolases"/>
    <property type="match status" value="1"/>
</dbReference>
<dbReference type="InterPro" id="IPR051781">
    <property type="entry name" value="Metallo-dep_Hydrolase"/>
</dbReference>
<evidence type="ECO:0000313" key="4">
    <source>
        <dbReference type="Proteomes" id="UP000014216"/>
    </source>
</evidence>